<reference evidence="3" key="1">
    <citation type="journal article" date="2020" name="mSystems">
        <title>Genome- and Community-Level Interaction Insights into Carbon Utilization and Element Cycling Functions of Hydrothermarchaeota in Hydrothermal Sediment.</title>
        <authorList>
            <person name="Zhou Z."/>
            <person name="Liu Y."/>
            <person name="Xu W."/>
            <person name="Pan J."/>
            <person name="Luo Z.H."/>
            <person name="Li M."/>
        </authorList>
    </citation>
    <scope>NUCLEOTIDE SEQUENCE [LARGE SCALE GENOMIC DNA]</scope>
    <source>
        <strain evidence="3">SpSt-381</strain>
    </source>
</reference>
<organism evidence="3">
    <name type="scientific">Eiseniibacteriota bacterium</name>
    <dbReference type="NCBI Taxonomy" id="2212470"/>
    <lineage>
        <taxon>Bacteria</taxon>
        <taxon>Candidatus Eiseniibacteriota</taxon>
    </lineage>
</organism>
<dbReference type="Pfam" id="PF17186">
    <property type="entry name" value="Lipocalin_9"/>
    <property type="match status" value="1"/>
</dbReference>
<protein>
    <submittedName>
        <fullName evidence="3">Carotenoid 1,2-hydratase</fullName>
    </submittedName>
</protein>
<dbReference type="Pfam" id="PF07143">
    <property type="entry name" value="CrtC"/>
    <property type="match status" value="1"/>
</dbReference>
<evidence type="ECO:0000259" key="2">
    <source>
        <dbReference type="Pfam" id="PF07143"/>
    </source>
</evidence>
<comment type="caution">
    <text evidence="3">The sequence shown here is derived from an EMBL/GenBank/DDBJ whole genome shotgun (WGS) entry which is preliminary data.</text>
</comment>
<dbReference type="EMBL" id="DSQF01000002">
    <property type="protein sequence ID" value="HGZ42018.1"/>
    <property type="molecule type" value="Genomic_DNA"/>
</dbReference>
<feature type="signal peptide" evidence="1">
    <location>
        <begin position="1"/>
        <end position="36"/>
    </location>
</feature>
<dbReference type="AlphaFoldDB" id="A0A832I3P1"/>
<feature type="domain" description="AttH" evidence="2">
    <location>
        <begin position="69"/>
        <end position="241"/>
    </location>
</feature>
<feature type="chain" id="PRO_5032636508" evidence="1">
    <location>
        <begin position="37"/>
        <end position="386"/>
    </location>
</feature>
<evidence type="ECO:0000313" key="3">
    <source>
        <dbReference type="EMBL" id="HGZ42018.1"/>
    </source>
</evidence>
<sequence>MLPSATRPPHGAARARAARFVAAALGVALAAAPAPAAAPPRNELGYRLAVPPWRFEFPRDHAAHPEFQTEWWYYTGHLRAGGRWFGFELTFFRVGLDPARRASRSAWAPHTLHFAHAALTDERGRRFRFDERAARPALGMAGADSARLRAWIGDWSAELLPDGRTHRLRAPARDFALALDLAPLKPPAAHGADGVSQKSAGEGRASHYYSLTRLAARGTVTVDGVEHAVEGTAWMDHEFGSSQLAPDLVGWDWFAVQLEDGRELMLYRLRREDGSDEPHSSGTLVARDGRATHLPREAFSIEATGAWTSPHSGATYPSGWRLRVPRAGLDLALEPTLADQELRTGGPAGVTYWEGAVRVTGAAAGAPARGRGYVELTGYAGRAPGF</sequence>
<dbReference type="Gene3D" id="2.40.370.10">
    <property type="entry name" value="AttH-like domain"/>
    <property type="match status" value="2"/>
</dbReference>
<dbReference type="InterPro" id="IPR023374">
    <property type="entry name" value="AttH-like_dom_sf"/>
</dbReference>
<evidence type="ECO:0000256" key="1">
    <source>
        <dbReference type="SAM" id="SignalP"/>
    </source>
</evidence>
<dbReference type="PANTHER" id="PTHR38591">
    <property type="entry name" value="HYDROLASE"/>
    <property type="match status" value="1"/>
</dbReference>
<accession>A0A832I3P1</accession>
<dbReference type="SUPFAM" id="SSF159245">
    <property type="entry name" value="AttH-like"/>
    <property type="match status" value="1"/>
</dbReference>
<gene>
    <name evidence="3" type="ORF">ENR23_01100</name>
</gene>
<dbReference type="InterPro" id="IPR010791">
    <property type="entry name" value="AttH_dom"/>
</dbReference>
<keyword evidence="1" id="KW-0732">Signal</keyword>
<proteinExistence type="predicted"/>
<name>A0A832I3P1_UNCEI</name>
<dbReference type="PANTHER" id="PTHR38591:SF1">
    <property type="entry name" value="BLL1000 PROTEIN"/>
    <property type="match status" value="1"/>
</dbReference>